<evidence type="ECO:0000256" key="1">
    <source>
        <dbReference type="ARBA" id="ARBA00022553"/>
    </source>
</evidence>
<evidence type="ECO:0000256" key="3">
    <source>
        <dbReference type="ARBA" id="ARBA00023015"/>
    </source>
</evidence>
<dbReference type="InterPro" id="IPR039420">
    <property type="entry name" value="WalR-like"/>
</dbReference>
<dbReference type="Gene3D" id="3.40.50.2300">
    <property type="match status" value="1"/>
</dbReference>
<evidence type="ECO:0000313" key="10">
    <source>
        <dbReference type="EMBL" id="NKC66884.1"/>
    </source>
</evidence>
<keyword evidence="5" id="KW-0804">Transcription</keyword>
<dbReference type="EMBL" id="NGJX01000005">
    <property type="protein sequence ID" value="RSU02250.1"/>
    <property type="molecule type" value="Genomic_DNA"/>
</dbReference>
<dbReference type="CDD" id="cd00383">
    <property type="entry name" value="trans_reg_C"/>
    <property type="match status" value="1"/>
</dbReference>
<evidence type="ECO:0000313" key="13">
    <source>
        <dbReference type="Proteomes" id="UP000521358"/>
    </source>
</evidence>
<comment type="caution">
    <text evidence="11">The sequence shown here is derived from an EMBL/GenBank/DDBJ whole genome shotgun (WGS) entry which is preliminary data.</text>
</comment>
<dbReference type="RefSeq" id="WP_114289568.1">
    <property type="nucleotide sequence ID" value="NZ_JAAVMB010000001.1"/>
</dbReference>
<dbReference type="GO" id="GO:0006355">
    <property type="term" value="P:regulation of DNA-templated transcription"/>
    <property type="evidence" value="ECO:0007669"/>
    <property type="project" value="InterPro"/>
</dbReference>
<evidence type="ECO:0000313" key="11">
    <source>
        <dbReference type="EMBL" id="RSU02250.1"/>
    </source>
</evidence>
<evidence type="ECO:0000313" key="12">
    <source>
        <dbReference type="Proteomes" id="UP000288197"/>
    </source>
</evidence>
<evidence type="ECO:0000256" key="6">
    <source>
        <dbReference type="PROSITE-ProRule" id="PRU00169"/>
    </source>
</evidence>
<keyword evidence="1 6" id="KW-0597">Phosphoprotein</keyword>
<accession>A0A369AZQ1</accession>
<dbReference type="Proteomes" id="UP000521358">
    <property type="component" value="Unassembled WGS sequence"/>
</dbReference>
<evidence type="ECO:0000256" key="4">
    <source>
        <dbReference type="ARBA" id="ARBA00023125"/>
    </source>
</evidence>
<evidence type="ECO:0000259" key="8">
    <source>
        <dbReference type="PROSITE" id="PS50110"/>
    </source>
</evidence>
<keyword evidence="4 7" id="KW-0238">DNA-binding</keyword>
<feature type="domain" description="OmpR/PhoB-type" evidence="9">
    <location>
        <begin position="124"/>
        <end position="219"/>
    </location>
</feature>
<dbReference type="PANTHER" id="PTHR48111:SF40">
    <property type="entry name" value="PHOSPHATE REGULON TRANSCRIPTIONAL REGULATORY PROTEIN PHOB"/>
    <property type="match status" value="1"/>
</dbReference>
<reference evidence="11 12" key="1">
    <citation type="submission" date="2017-05" db="EMBL/GenBank/DDBJ databases">
        <title>Vagococcus spp. assemblies.</title>
        <authorList>
            <person name="Gulvik C.A."/>
        </authorList>
    </citation>
    <scope>NUCLEOTIDE SEQUENCE [LARGE SCALE GENOMIC DNA]</scope>
    <source>
        <strain evidence="11 12">NCFB 2497</strain>
    </source>
</reference>
<keyword evidence="12" id="KW-1185">Reference proteome</keyword>
<evidence type="ECO:0000256" key="7">
    <source>
        <dbReference type="PROSITE-ProRule" id="PRU01091"/>
    </source>
</evidence>
<dbReference type="GO" id="GO:0005829">
    <property type="term" value="C:cytosol"/>
    <property type="evidence" value="ECO:0007669"/>
    <property type="project" value="TreeGrafter"/>
</dbReference>
<keyword evidence="3" id="KW-0805">Transcription regulation</keyword>
<dbReference type="GO" id="GO:0000976">
    <property type="term" value="F:transcription cis-regulatory region binding"/>
    <property type="evidence" value="ECO:0007669"/>
    <property type="project" value="TreeGrafter"/>
</dbReference>
<dbReference type="Pfam" id="PF00072">
    <property type="entry name" value="Response_reg"/>
    <property type="match status" value="1"/>
</dbReference>
<dbReference type="GO" id="GO:0000156">
    <property type="term" value="F:phosphorelay response regulator activity"/>
    <property type="evidence" value="ECO:0007669"/>
    <property type="project" value="TreeGrafter"/>
</dbReference>
<dbReference type="Gene3D" id="1.10.10.10">
    <property type="entry name" value="Winged helix-like DNA-binding domain superfamily/Winged helix DNA-binding domain"/>
    <property type="match status" value="1"/>
</dbReference>
<dbReference type="InterPro" id="IPR001867">
    <property type="entry name" value="OmpR/PhoB-type_DNA-bd"/>
</dbReference>
<name>A0A369AZQ1_9ENTE</name>
<dbReference type="PROSITE" id="PS51755">
    <property type="entry name" value="OMPR_PHOB"/>
    <property type="match status" value="1"/>
</dbReference>
<dbReference type="EMBL" id="JAAVMB010000001">
    <property type="protein sequence ID" value="NKC66884.1"/>
    <property type="molecule type" value="Genomic_DNA"/>
</dbReference>
<gene>
    <name evidence="11" type="ORF">CBF32_06595</name>
    <name evidence="10" type="ORF">HED35_02170</name>
</gene>
<dbReference type="Pfam" id="PF00486">
    <property type="entry name" value="Trans_reg_C"/>
    <property type="match status" value="1"/>
</dbReference>
<feature type="modified residue" description="4-aspartylphosphate" evidence="6">
    <location>
        <position position="51"/>
    </location>
</feature>
<dbReference type="GeneID" id="63146318"/>
<organism evidence="11 12">
    <name type="scientific">Vagococcus fluvialis</name>
    <dbReference type="NCBI Taxonomy" id="2738"/>
    <lineage>
        <taxon>Bacteria</taxon>
        <taxon>Bacillati</taxon>
        <taxon>Bacillota</taxon>
        <taxon>Bacilli</taxon>
        <taxon>Lactobacillales</taxon>
        <taxon>Enterococcaceae</taxon>
        <taxon>Vagococcus</taxon>
    </lineage>
</organism>
<feature type="DNA-binding region" description="OmpR/PhoB-type" evidence="7">
    <location>
        <begin position="124"/>
        <end position="219"/>
    </location>
</feature>
<protein>
    <submittedName>
        <fullName evidence="11">DNA-binding response regulator</fullName>
    </submittedName>
    <submittedName>
        <fullName evidence="10">Response regulator transcription factor</fullName>
    </submittedName>
</protein>
<dbReference type="PROSITE" id="PS50110">
    <property type="entry name" value="RESPONSE_REGULATORY"/>
    <property type="match status" value="1"/>
</dbReference>
<dbReference type="OrthoDB" id="9778712at2"/>
<dbReference type="InterPro" id="IPR036388">
    <property type="entry name" value="WH-like_DNA-bd_sf"/>
</dbReference>
<dbReference type="SMART" id="SM00448">
    <property type="entry name" value="REC"/>
    <property type="match status" value="1"/>
</dbReference>
<feature type="domain" description="Response regulatory" evidence="8">
    <location>
        <begin position="2"/>
        <end position="114"/>
    </location>
</feature>
<reference evidence="10 13" key="2">
    <citation type="submission" date="2020-03" db="EMBL/GenBank/DDBJ databases">
        <title>Bacterial samples isolated from urine from healthy bovine heifers (Gyr breed).</title>
        <authorList>
            <person name="Giannattasio-Ferraz S."/>
            <person name="Maskeri L."/>
            <person name="Penido A."/>
            <person name="Barbosa-Stancioli E.F."/>
            <person name="Putonti C."/>
        </authorList>
    </citation>
    <scope>NUCLEOTIDE SEQUENCE [LARGE SCALE GENOMIC DNA]</scope>
    <source>
        <strain evidence="10 13">UFMG-H7</strain>
    </source>
</reference>
<proteinExistence type="predicted"/>
<dbReference type="SMART" id="SM00862">
    <property type="entry name" value="Trans_reg_C"/>
    <property type="match status" value="1"/>
</dbReference>
<sequence>MKILIVEDDLSINNLLKKSLTKYGYDTISAFDGEEAAGLVESEKIEFAIVDVMLPKVDGWELSKYLKEYNIPMIFLTAKDQQKDKLKGLHLGADDYMTKPFDILELIARIEVIKRRVYGTQIQDNLIKRGTLEINPTNKQVMNQGEKVLLTPKEFDLLLELVINNNIILTREYLYKAVWDKEFSDESRTLDLHIQRIRNKLFQSGELKTVYGTGYLLEISE</sequence>
<dbReference type="Gene3D" id="6.10.250.690">
    <property type="match status" value="1"/>
</dbReference>
<keyword evidence="2" id="KW-0902">Two-component regulatory system</keyword>
<dbReference type="AlphaFoldDB" id="A0A369AZQ1"/>
<evidence type="ECO:0000256" key="2">
    <source>
        <dbReference type="ARBA" id="ARBA00023012"/>
    </source>
</evidence>
<dbReference type="InterPro" id="IPR011006">
    <property type="entry name" value="CheY-like_superfamily"/>
</dbReference>
<dbReference type="GO" id="GO:0032993">
    <property type="term" value="C:protein-DNA complex"/>
    <property type="evidence" value="ECO:0007669"/>
    <property type="project" value="TreeGrafter"/>
</dbReference>
<dbReference type="PANTHER" id="PTHR48111">
    <property type="entry name" value="REGULATOR OF RPOS"/>
    <property type="match status" value="1"/>
</dbReference>
<evidence type="ECO:0000259" key="9">
    <source>
        <dbReference type="PROSITE" id="PS51755"/>
    </source>
</evidence>
<dbReference type="InterPro" id="IPR001789">
    <property type="entry name" value="Sig_transdc_resp-reg_receiver"/>
</dbReference>
<dbReference type="SUPFAM" id="SSF52172">
    <property type="entry name" value="CheY-like"/>
    <property type="match status" value="1"/>
</dbReference>
<evidence type="ECO:0000256" key="5">
    <source>
        <dbReference type="ARBA" id="ARBA00023163"/>
    </source>
</evidence>
<dbReference type="Proteomes" id="UP000288197">
    <property type="component" value="Unassembled WGS sequence"/>
</dbReference>